<dbReference type="WBParaSite" id="Gr19_v10_g11116.t1">
    <property type="protein sequence ID" value="Gr19_v10_g11116.t1"/>
    <property type="gene ID" value="Gr19_v10_g11116"/>
</dbReference>
<accession>A0A914GWR8</accession>
<reference evidence="3" key="1">
    <citation type="submission" date="2022-11" db="UniProtKB">
        <authorList>
            <consortium name="WormBaseParasite"/>
        </authorList>
    </citation>
    <scope>IDENTIFICATION</scope>
</reference>
<feature type="transmembrane region" description="Helical" evidence="1">
    <location>
        <begin position="253"/>
        <end position="274"/>
    </location>
</feature>
<dbReference type="AlphaFoldDB" id="A0A914GWR8"/>
<name>A0A914GWR8_GLORO</name>
<keyword evidence="1" id="KW-0472">Membrane</keyword>
<feature type="transmembrane region" description="Helical" evidence="1">
    <location>
        <begin position="218"/>
        <end position="241"/>
    </location>
</feature>
<protein>
    <submittedName>
        <fullName evidence="3">Uncharacterized protein</fullName>
    </submittedName>
</protein>
<organism evidence="2 3">
    <name type="scientific">Globodera rostochiensis</name>
    <name type="common">Golden nematode worm</name>
    <name type="synonym">Heterodera rostochiensis</name>
    <dbReference type="NCBI Taxonomy" id="31243"/>
    <lineage>
        <taxon>Eukaryota</taxon>
        <taxon>Metazoa</taxon>
        <taxon>Ecdysozoa</taxon>
        <taxon>Nematoda</taxon>
        <taxon>Chromadorea</taxon>
        <taxon>Rhabditida</taxon>
        <taxon>Tylenchina</taxon>
        <taxon>Tylenchomorpha</taxon>
        <taxon>Tylenchoidea</taxon>
        <taxon>Heteroderidae</taxon>
        <taxon>Heteroderinae</taxon>
        <taxon>Globodera</taxon>
    </lineage>
</organism>
<feature type="transmembrane region" description="Helical" evidence="1">
    <location>
        <begin position="155"/>
        <end position="175"/>
    </location>
</feature>
<feature type="transmembrane region" description="Helical" evidence="1">
    <location>
        <begin position="309"/>
        <end position="333"/>
    </location>
</feature>
<keyword evidence="1" id="KW-0812">Transmembrane</keyword>
<proteinExistence type="predicted"/>
<dbReference type="Proteomes" id="UP000887572">
    <property type="component" value="Unplaced"/>
</dbReference>
<sequence>MERLIATFKKQKGSDGQIQNQCRPSGSGTGVLVPRIQITQSVFDETEEEKWLVKMKDAPTIIVEEKPPEAVESTAKKPPLGTALTAFLARHVQQNDEEQRGQQQQEGLLCAQKYQDRAAIGRQSTGTLNRLILVAQALESEVDWRRRSDVSSARIVLTLRMANIVLLLFVNLLIFTGVGHYQDKNGTRSSLLLTMNKWYFGTGYTFDDLPPTFSEIRLTAQFCAAILSVAMLLSSISLHFIHCFRLKHSKLLCIFYSFACVPIALFIFGLEMHYSACPWLDDFLNRQIMRRNFATMEKYFDTQCGINGWALAGIFSLLSCGLFISDGLIVTFFKSDETHNSEPEKQEAIV</sequence>
<evidence type="ECO:0000313" key="2">
    <source>
        <dbReference type="Proteomes" id="UP000887572"/>
    </source>
</evidence>
<evidence type="ECO:0000313" key="3">
    <source>
        <dbReference type="WBParaSite" id="Gr19_v10_g11116.t1"/>
    </source>
</evidence>
<keyword evidence="1" id="KW-1133">Transmembrane helix</keyword>
<evidence type="ECO:0000256" key="1">
    <source>
        <dbReference type="SAM" id="Phobius"/>
    </source>
</evidence>
<keyword evidence="2" id="KW-1185">Reference proteome</keyword>